<gene>
    <name evidence="1" type="ORF">VHEMI06863</name>
</gene>
<evidence type="ECO:0000313" key="2">
    <source>
        <dbReference type="Proteomes" id="UP000039046"/>
    </source>
</evidence>
<reference evidence="1 2" key="1">
    <citation type="journal article" date="2015" name="Genome Announc.">
        <title>Draft Genome Sequence and Gene Annotation of the Entomopathogenic Fungus Verticillium hemipterigenum.</title>
        <authorList>
            <person name="Horn F."/>
            <person name="Habel A."/>
            <person name="Scharf D.H."/>
            <person name="Dworschak J."/>
            <person name="Brakhage A.A."/>
            <person name="Guthke R."/>
            <person name="Hertweck C."/>
            <person name="Linde J."/>
        </authorList>
    </citation>
    <scope>NUCLEOTIDE SEQUENCE [LARGE SCALE GENOMIC DNA]</scope>
</reference>
<accession>A0A0A1TK56</accession>
<proteinExistence type="predicted"/>
<dbReference type="EMBL" id="CDHN01000003">
    <property type="protein sequence ID" value="CEJ91130.1"/>
    <property type="molecule type" value="Genomic_DNA"/>
</dbReference>
<dbReference type="AlphaFoldDB" id="A0A0A1TK56"/>
<dbReference type="Proteomes" id="UP000039046">
    <property type="component" value="Unassembled WGS sequence"/>
</dbReference>
<organism evidence="1 2">
    <name type="scientific">[Torrubiella] hemipterigena</name>
    <dbReference type="NCBI Taxonomy" id="1531966"/>
    <lineage>
        <taxon>Eukaryota</taxon>
        <taxon>Fungi</taxon>
        <taxon>Dikarya</taxon>
        <taxon>Ascomycota</taxon>
        <taxon>Pezizomycotina</taxon>
        <taxon>Sordariomycetes</taxon>
        <taxon>Hypocreomycetidae</taxon>
        <taxon>Hypocreales</taxon>
        <taxon>Clavicipitaceae</taxon>
        <taxon>Clavicipitaceae incertae sedis</taxon>
        <taxon>'Torrubiella' clade</taxon>
    </lineage>
</organism>
<name>A0A0A1TK56_9HYPO</name>
<protein>
    <submittedName>
        <fullName evidence="1">Uncharacterized protein</fullName>
    </submittedName>
</protein>
<evidence type="ECO:0000313" key="1">
    <source>
        <dbReference type="EMBL" id="CEJ91130.1"/>
    </source>
</evidence>
<sequence length="87" mass="10034">MHRKILYTVPDFHYCLLVTLLDGHVTRTRVSATGWKIPEWLMLDFDRAKPSSHSISHRHDTAGSPAEALECKDQNRVLNLQDKTHKV</sequence>
<keyword evidence="2" id="KW-1185">Reference proteome</keyword>
<dbReference type="HOGENOM" id="CLU_2484908_0_0_1"/>